<dbReference type="EMBL" id="CP021474">
    <property type="protein sequence ID" value="ARW20021.1"/>
    <property type="molecule type" value="Genomic_DNA"/>
</dbReference>
<evidence type="ECO:0000256" key="8">
    <source>
        <dbReference type="ARBA" id="ARBA00023186"/>
    </source>
</evidence>
<dbReference type="Proteomes" id="UP000196118">
    <property type="component" value="Chromosome"/>
</dbReference>
<dbReference type="Pfam" id="PF02096">
    <property type="entry name" value="60KD_IMP"/>
    <property type="match status" value="1"/>
</dbReference>
<dbReference type="InterPro" id="IPR028055">
    <property type="entry name" value="YidC/Oxa/ALB_C"/>
</dbReference>
<dbReference type="InterPro" id="IPR001708">
    <property type="entry name" value="YidC/ALB3/OXA1/COX18"/>
</dbReference>
<evidence type="ECO:0000256" key="4">
    <source>
        <dbReference type="ARBA" id="ARBA00022692"/>
    </source>
</evidence>
<feature type="region of interest" description="Disordered" evidence="10">
    <location>
        <begin position="264"/>
        <end position="316"/>
    </location>
</feature>
<organism evidence="13 14">
    <name type="scientific">Pediococcus pentosaceus</name>
    <dbReference type="NCBI Taxonomy" id="1255"/>
    <lineage>
        <taxon>Bacteria</taxon>
        <taxon>Bacillati</taxon>
        <taxon>Bacillota</taxon>
        <taxon>Bacilli</taxon>
        <taxon>Lactobacillales</taxon>
        <taxon>Lactobacillaceae</taxon>
        <taxon>Pediococcus</taxon>
    </lineage>
</organism>
<dbReference type="InterPro" id="IPR047196">
    <property type="entry name" value="YidC_ALB_C"/>
</dbReference>
<feature type="transmembrane region" description="Helical" evidence="11">
    <location>
        <begin position="228"/>
        <end position="249"/>
    </location>
</feature>
<dbReference type="NCBIfam" id="TIGR03592">
    <property type="entry name" value="yidC_oxa1_cterm"/>
    <property type="match status" value="1"/>
</dbReference>
<feature type="compositionally biased region" description="Basic residues" evidence="10">
    <location>
        <begin position="303"/>
        <end position="316"/>
    </location>
</feature>
<feature type="transmembrane region" description="Helical" evidence="11">
    <location>
        <begin position="176"/>
        <end position="193"/>
    </location>
</feature>
<comment type="similarity">
    <text evidence="9">Belongs to the OXA1/ALB3/YidC family.</text>
</comment>
<dbReference type="PRINTS" id="PR00701">
    <property type="entry name" value="60KDINNERMP"/>
</dbReference>
<dbReference type="GO" id="GO:0015031">
    <property type="term" value="P:protein transport"/>
    <property type="evidence" value="ECO:0007669"/>
    <property type="project" value="UniProtKB-KW"/>
</dbReference>
<dbReference type="RefSeq" id="WP_094104590.1">
    <property type="nucleotide sequence ID" value="NZ_CP085178.1"/>
</dbReference>
<evidence type="ECO:0000256" key="6">
    <source>
        <dbReference type="ARBA" id="ARBA00022989"/>
    </source>
</evidence>
<evidence type="ECO:0000313" key="13">
    <source>
        <dbReference type="EMBL" id="ARW20021.1"/>
    </source>
</evidence>
<keyword evidence="6 11" id="KW-1133">Transmembrane helix</keyword>
<keyword evidence="7 11" id="KW-0472">Membrane</keyword>
<sequence length="316" mass="34860">MKKLKSISTITLISGLALVLSGCVQRDKHGNPYGPIYDYLAIPTQHFMNYLSHLLGGSYGLAIILVTFVVRLILLPLMLNQSRKATIQQEKMAFIQPQLKVLQARNQAAKTPEERAAISQEMMALYKDNNVSMTGGIGCLPIIIQFPVFAALYAAIQYSPELHQGLFLGINLAKPSILLAAISFLVYLLQGWLGTLGVAPEQRKMMRSMMIVSPLMILFFTFSSPGGLGLYFAVGGVFACIQTLAINLYRPKIKARIQEEMKKNPPKIVEPTGPVDLKNVTEAATEVTSEPETKPVSKPQNNKPRRNAGKQNHHRG</sequence>
<accession>A0A1Y0VPC9</accession>
<comment type="subcellular location">
    <subcellularLocation>
        <location evidence="1">Cell membrane</location>
        <topology evidence="1">Multi-pass membrane protein</topology>
    </subcellularLocation>
    <subcellularLocation>
        <location evidence="9">Membrane</location>
        <topology evidence="9">Multi-pass membrane protein</topology>
    </subcellularLocation>
</comment>
<evidence type="ECO:0000256" key="11">
    <source>
        <dbReference type="SAM" id="Phobius"/>
    </source>
</evidence>
<keyword evidence="5" id="KW-0653">Protein transport</keyword>
<dbReference type="PANTHER" id="PTHR12428:SF65">
    <property type="entry name" value="CYTOCHROME C OXIDASE ASSEMBLY PROTEIN COX18, MITOCHONDRIAL"/>
    <property type="match status" value="1"/>
</dbReference>
<evidence type="ECO:0000256" key="1">
    <source>
        <dbReference type="ARBA" id="ARBA00004651"/>
    </source>
</evidence>
<feature type="transmembrane region" description="Helical" evidence="11">
    <location>
        <begin position="131"/>
        <end position="156"/>
    </location>
</feature>
<proteinExistence type="inferred from homology"/>
<evidence type="ECO:0000313" key="14">
    <source>
        <dbReference type="Proteomes" id="UP000196118"/>
    </source>
</evidence>
<dbReference type="GO" id="GO:0051205">
    <property type="term" value="P:protein insertion into membrane"/>
    <property type="evidence" value="ECO:0007669"/>
    <property type="project" value="TreeGrafter"/>
</dbReference>
<evidence type="ECO:0000256" key="2">
    <source>
        <dbReference type="ARBA" id="ARBA00022448"/>
    </source>
</evidence>
<keyword evidence="8" id="KW-0143">Chaperone</keyword>
<gene>
    <name evidence="13" type="ORF">S100892_01450</name>
</gene>
<evidence type="ECO:0000256" key="9">
    <source>
        <dbReference type="RuleBase" id="RU003945"/>
    </source>
</evidence>
<reference evidence="13 14" key="1">
    <citation type="submission" date="2017-05" db="EMBL/GenBank/DDBJ databases">
        <title>Genome sequence of Pediococcus pentosaceus strain SRCM100892.</title>
        <authorList>
            <person name="Cho S.H."/>
        </authorList>
    </citation>
    <scope>NUCLEOTIDE SEQUENCE [LARGE SCALE GENOMIC DNA]</scope>
    <source>
        <strain evidence="13 14">SRCM100892</strain>
    </source>
</reference>
<evidence type="ECO:0000256" key="5">
    <source>
        <dbReference type="ARBA" id="ARBA00022927"/>
    </source>
</evidence>
<dbReference type="GO" id="GO:0032977">
    <property type="term" value="F:membrane insertase activity"/>
    <property type="evidence" value="ECO:0007669"/>
    <property type="project" value="InterPro"/>
</dbReference>
<dbReference type="PROSITE" id="PS51257">
    <property type="entry name" value="PROKAR_LIPOPROTEIN"/>
    <property type="match status" value="1"/>
</dbReference>
<evidence type="ECO:0000256" key="3">
    <source>
        <dbReference type="ARBA" id="ARBA00022475"/>
    </source>
</evidence>
<name>A0A1Y0VPC9_PEDPE</name>
<feature type="transmembrane region" description="Helical" evidence="11">
    <location>
        <begin position="205"/>
        <end position="222"/>
    </location>
</feature>
<dbReference type="GO" id="GO:0005886">
    <property type="term" value="C:plasma membrane"/>
    <property type="evidence" value="ECO:0007669"/>
    <property type="project" value="UniProtKB-SubCell"/>
</dbReference>
<dbReference type="AlphaFoldDB" id="A0A1Y0VPC9"/>
<keyword evidence="4 9" id="KW-0812">Transmembrane</keyword>
<dbReference type="PANTHER" id="PTHR12428">
    <property type="entry name" value="OXA1"/>
    <property type="match status" value="1"/>
</dbReference>
<protein>
    <submittedName>
        <fullName evidence="13">Membrane protein insertase YidC</fullName>
    </submittedName>
</protein>
<dbReference type="CDD" id="cd20070">
    <property type="entry name" value="5TM_YidC_Alb3"/>
    <property type="match status" value="1"/>
</dbReference>
<evidence type="ECO:0000259" key="12">
    <source>
        <dbReference type="Pfam" id="PF02096"/>
    </source>
</evidence>
<keyword evidence="2" id="KW-0813">Transport</keyword>
<evidence type="ECO:0000256" key="10">
    <source>
        <dbReference type="SAM" id="MobiDB-lite"/>
    </source>
</evidence>
<keyword evidence="3" id="KW-1003">Cell membrane</keyword>
<evidence type="ECO:0000256" key="7">
    <source>
        <dbReference type="ARBA" id="ARBA00023136"/>
    </source>
</evidence>
<feature type="domain" description="Membrane insertase YidC/Oxa/ALB C-terminal" evidence="12">
    <location>
        <begin position="59"/>
        <end position="247"/>
    </location>
</feature>
<feature type="transmembrane region" description="Helical" evidence="11">
    <location>
        <begin position="50"/>
        <end position="74"/>
    </location>
</feature>